<accession>A0A928V084</accession>
<comment type="caution">
    <text evidence="1">The sequence shown here is derived from an EMBL/GenBank/DDBJ whole genome shotgun (WGS) entry which is preliminary data.</text>
</comment>
<evidence type="ECO:0000313" key="1">
    <source>
        <dbReference type="EMBL" id="MBE8713764.1"/>
    </source>
</evidence>
<organism evidence="1 2">
    <name type="scientific">Sphingobacterium hungaricum</name>
    <dbReference type="NCBI Taxonomy" id="2082723"/>
    <lineage>
        <taxon>Bacteria</taxon>
        <taxon>Pseudomonadati</taxon>
        <taxon>Bacteroidota</taxon>
        <taxon>Sphingobacteriia</taxon>
        <taxon>Sphingobacteriales</taxon>
        <taxon>Sphingobacteriaceae</taxon>
        <taxon>Sphingobacterium</taxon>
    </lineage>
</organism>
<dbReference type="Pfam" id="PF14064">
    <property type="entry name" value="HmuY"/>
    <property type="match status" value="1"/>
</dbReference>
<dbReference type="InterPro" id="IPR025921">
    <property type="entry name" value="HmuY"/>
</dbReference>
<sequence length="356" mass="38370">MKTNNLLSTFFIATTICLASCGRDETPIPEIIPSDGTKLTLDGGAGASDAENAVFVDLSTDKQSSVKRVSWNLGFYNGSNFRVIQNSMTGAAAAVTTSSDINAVNTTNFDISVLSSGTVPEKLALYDNPDGDVTKTVISEINATEANNKVYVINTVFAGAATEANIWKVRVLKSGTTGYTLQYAKINETTFKTATINKDGNNNFQYFSFETGNVTVEPAKTDWDFVWSKAMYTTLMGTTTIPYIFSDLVFTNHLANVSSVQVIFKNTDGTSNGNPTYDEFEESNLAALSLSAARNVIGSNWRATTGTPSGAFTDRFYVIKDASGNVYKLKFLAMGAGSDGGTRGYPQLEYKLVKRG</sequence>
<evidence type="ECO:0008006" key="3">
    <source>
        <dbReference type="Google" id="ProtNLM"/>
    </source>
</evidence>
<proteinExistence type="predicted"/>
<dbReference type="CDD" id="cd12105">
    <property type="entry name" value="HmuY"/>
    <property type="match status" value="1"/>
</dbReference>
<dbReference type="AlphaFoldDB" id="A0A928V084"/>
<keyword evidence="2" id="KW-1185">Reference proteome</keyword>
<reference evidence="1" key="1">
    <citation type="submission" date="2018-02" db="EMBL/GenBank/DDBJ databases">
        <authorList>
            <person name="Vasarhelyi B.M."/>
            <person name="Deshmukh S."/>
            <person name="Balint B."/>
            <person name="Kukolya J."/>
        </authorList>
    </citation>
    <scope>NUCLEOTIDE SEQUENCE</scope>
    <source>
        <strain evidence="1">KB22</strain>
    </source>
</reference>
<dbReference type="Proteomes" id="UP000616201">
    <property type="component" value="Unassembled WGS sequence"/>
</dbReference>
<evidence type="ECO:0000313" key="2">
    <source>
        <dbReference type="Proteomes" id="UP000616201"/>
    </source>
</evidence>
<dbReference type="RefSeq" id="WP_196933921.1">
    <property type="nucleotide sequence ID" value="NZ_MU158697.1"/>
</dbReference>
<name>A0A928V084_9SPHI</name>
<gene>
    <name evidence="1" type="ORF">C4F49_08730</name>
</gene>
<protein>
    <recommendedName>
        <fullName evidence="3">HmuY protein</fullName>
    </recommendedName>
</protein>
<dbReference type="EMBL" id="PRDK01000005">
    <property type="protein sequence ID" value="MBE8713764.1"/>
    <property type="molecule type" value="Genomic_DNA"/>
</dbReference>